<accession>A0ABS7R247</accession>
<dbReference type="Proteomes" id="UP001198565">
    <property type="component" value="Unassembled WGS sequence"/>
</dbReference>
<dbReference type="Pfam" id="PF00583">
    <property type="entry name" value="Acetyltransf_1"/>
    <property type="match status" value="1"/>
</dbReference>
<dbReference type="CDD" id="cd04301">
    <property type="entry name" value="NAT_SF"/>
    <property type="match status" value="1"/>
</dbReference>
<protein>
    <submittedName>
        <fullName evidence="4">GNAT family N-acetyltransferase</fullName>
        <ecNumber evidence="4">2.3.1.-</ecNumber>
    </submittedName>
</protein>
<dbReference type="EC" id="2.3.1.-" evidence="4"/>
<name>A0ABS7R247_9ACTN</name>
<dbReference type="RefSeq" id="WP_222982453.1">
    <property type="nucleotide sequence ID" value="NZ_JAINVZ010000039.1"/>
</dbReference>
<keyword evidence="5" id="KW-1185">Reference proteome</keyword>
<dbReference type="GO" id="GO:0016746">
    <property type="term" value="F:acyltransferase activity"/>
    <property type="evidence" value="ECO:0007669"/>
    <property type="project" value="UniProtKB-KW"/>
</dbReference>
<evidence type="ECO:0000313" key="4">
    <source>
        <dbReference type="EMBL" id="MBY8889278.1"/>
    </source>
</evidence>
<dbReference type="InterPro" id="IPR016181">
    <property type="entry name" value="Acyl_CoA_acyltransferase"/>
</dbReference>
<dbReference type="Gene3D" id="3.40.630.30">
    <property type="match status" value="1"/>
</dbReference>
<dbReference type="InterPro" id="IPR050832">
    <property type="entry name" value="Bact_Acetyltransf"/>
</dbReference>
<dbReference type="EMBL" id="JAINVZ010000039">
    <property type="protein sequence ID" value="MBY8889278.1"/>
    <property type="molecule type" value="Genomic_DNA"/>
</dbReference>
<reference evidence="4 5" key="1">
    <citation type="submission" date="2021-08" db="EMBL/GenBank/DDBJ databases">
        <title>Streptomyces sp. PTM05 isolated from lichen.</title>
        <authorList>
            <person name="Somphong A."/>
            <person name="Phongsopitanun W."/>
            <person name="Tanasupawat S."/>
        </authorList>
    </citation>
    <scope>NUCLEOTIDE SEQUENCE [LARGE SCALE GENOMIC DNA]</scope>
    <source>
        <strain evidence="4 5">Ptm05</strain>
    </source>
</reference>
<sequence>MRTVLLCGREVLPHAAALREVYADAFGDAPWHEDDTYADAFLSRLEGHADRPGFHAALAFDGQRLLGFCTAWLTPAPFPGDRCYPQVAAALGPELTGSWLCGSQEIDELAVRAEARGRGLGTALLDAVTSKAPDDSSWLMTSVRAPDAVRFYRHLGWRQIVHPAPEGRGMAVFLAPRHPAIPSD</sequence>
<keyword evidence="1 4" id="KW-0808">Transferase</keyword>
<evidence type="ECO:0000256" key="1">
    <source>
        <dbReference type="ARBA" id="ARBA00022679"/>
    </source>
</evidence>
<evidence type="ECO:0000259" key="3">
    <source>
        <dbReference type="PROSITE" id="PS51186"/>
    </source>
</evidence>
<gene>
    <name evidence="4" type="ORF">K7472_31210</name>
</gene>
<organism evidence="4 5">
    <name type="scientific">Streptantibioticus parmotrematis</name>
    <dbReference type="NCBI Taxonomy" id="2873249"/>
    <lineage>
        <taxon>Bacteria</taxon>
        <taxon>Bacillati</taxon>
        <taxon>Actinomycetota</taxon>
        <taxon>Actinomycetes</taxon>
        <taxon>Kitasatosporales</taxon>
        <taxon>Streptomycetaceae</taxon>
        <taxon>Streptantibioticus</taxon>
    </lineage>
</organism>
<evidence type="ECO:0000256" key="2">
    <source>
        <dbReference type="ARBA" id="ARBA00023315"/>
    </source>
</evidence>
<keyword evidence="2 4" id="KW-0012">Acyltransferase</keyword>
<dbReference type="PANTHER" id="PTHR43877">
    <property type="entry name" value="AMINOALKYLPHOSPHONATE N-ACETYLTRANSFERASE-RELATED-RELATED"/>
    <property type="match status" value="1"/>
</dbReference>
<dbReference type="InterPro" id="IPR000182">
    <property type="entry name" value="GNAT_dom"/>
</dbReference>
<dbReference type="PANTHER" id="PTHR43877:SF2">
    <property type="entry name" value="AMINOALKYLPHOSPHONATE N-ACETYLTRANSFERASE-RELATED"/>
    <property type="match status" value="1"/>
</dbReference>
<proteinExistence type="predicted"/>
<dbReference type="SUPFAM" id="SSF55729">
    <property type="entry name" value="Acyl-CoA N-acyltransferases (Nat)"/>
    <property type="match status" value="1"/>
</dbReference>
<dbReference type="PROSITE" id="PS51186">
    <property type="entry name" value="GNAT"/>
    <property type="match status" value="1"/>
</dbReference>
<evidence type="ECO:0000313" key="5">
    <source>
        <dbReference type="Proteomes" id="UP001198565"/>
    </source>
</evidence>
<feature type="domain" description="N-acetyltransferase" evidence="3">
    <location>
        <begin position="3"/>
        <end position="179"/>
    </location>
</feature>
<comment type="caution">
    <text evidence="4">The sequence shown here is derived from an EMBL/GenBank/DDBJ whole genome shotgun (WGS) entry which is preliminary data.</text>
</comment>